<reference evidence="1" key="1">
    <citation type="submission" date="2014-11" db="EMBL/GenBank/DDBJ databases">
        <authorList>
            <person name="Amaro Gonzalez C."/>
        </authorList>
    </citation>
    <scope>NUCLEOTIDE SEQUENCE</scope>
</reference>
<dbReference type="AlphaFoldDB" id="A0A0E9QL37"/>
<dbReference type="EMBL" id="GBXM01091779">
    <property type="protein sequence ID" value="JAH16798.1"/>
    <property type="molecule type" value="Transcribed_RNA"/>
</dbReference>
<reference evidence="1" key="2">
    <citation type="journal article" date="2015" name="Fish Shellfish Immunol.">
        <title>Early steps in the European eel (Anguilla anguilla)-Vibrio vulnificus interaction in the gills: Role of the RtxA13 toxin.</title>
        <authorList>
            <person name="Callol A."/>
            <person name="Pajuelo D."/>
            <person name="Ebbesson L."/>
            <person name="Teles M."/>
            <person name="MacKenzie S."/>
            <person name="Amaro C."/>
        </authorList>
    </citation>
    <scope>NUCLEOTIDE SEQUENCE</scope>
</reference>
<organism evidence="1">
    <name type="scientific">Anguilla anguilla</name>
    <name type="common">European freshwater eel</name>
    <name type="synonym">Muraena anguilla</name>
    <dbReference type="NCBI Taxonomy" id="7936"/>
    <lineage>
        <taxon>Eukaryota</taxon>
        <taxon>Metazoa</taxon>
        <taxon>Chordata</taxon>
        <taxon>Craniata</taxon>
        <taxon>Vertebrata</taxon>
        <taxon>Euteleostomi</taxon>
        <taxon>Actinopterygii</taxon>
        <taxon>Neopterygii</taxon>
        <taxon>Teleostei</taxon>
        <taxon>Anguilliformes</taxon>
        <taxon>Anguillidae</taxon>
        <taxon>Anguilla</taxon>
    </lineage>
</organism>
<sequence>MLACVHISGDSRLLHWLLYTCCFRHREYRSVAFSPALVHRVFAESHL</sequence>
<name>A0A0E9QL37_ANGAN</name>
<protein>
    <submittedName>
        <fullName evidence="1">Uncharacterized protein</fullName>
    </submittedName>
</protein>
<evidence type="ECO:0000313" key="1">
    <source>
        <dbReference type="EMBL" id="JAH16798.1"/>
    </source>
</evidence>
<proteinExistence type="predicted"/>
<accession>A0A0E9QL37</accession>